<dbReference type="FunFam" id="1.10.287.130:FF:000001">
    <property type="entry name" value="Two-component sensor histidine kinase"/>
    <property type="match status" value="1"/>
</dbReference>
<dbReference type="InterPro" id="IPR003594">
    <property type="entry name" value="HATPase_dom"/>
</dbReference>
<dbReference type="InterPro" id="IPR003661">
    <property type="entry name" value="HisK_dim/P_dom"/>
</dbReference>
<dbReference type="CDD" id="cd06225">
    <property type="entry name" value="HAMP"/>
    <property type="match status" value="1"/>
</dbReference>
<dbReference type="SMART" id="SM00304">
    <property type="entry name" value="HAMP"/>
    <property type="match status" value="1"/>
</dbReference>
<dbReference type="PANTHER" id="PTHR45436:SF5">
    <property type="entry name" value="SENSOR HISTIDINE KINASE TRCS"/>
    <property type="match status" value="1"/>
</dbReference>
<dbReference type="PRINTS" id="PR00344">
    <property type="entry name" value="BCTRLSENSOR"/>
</dbReference>
<evidence type="ECO:0000256" key="2">
    <source>
        <dbReference type="ARBA" id="ARBA00004236"/>
    </source>
</evidence>
<dbReference type="SMART" id="SM00387">
    <property type="entry name" value="HATPase_c"/>
    <property type="match status" value="1"/>
</dbReference>
<comment type="caution">
    <text evidence="14">The sequence shown here is derived from an EMBL/GenBank/DDBJ whole genome shotgun (WGS) entry which is preliminary data.</text>
</comment>
<name>A0A7Z1B1V1_9PSEU</name>
<keyword evidence="15" id="KW-1185">Reference proteome</keyword>
<dbReference type="EMBL" id="MSIF01000001">
    <property type="protein sequence ID" value="OLF14452.1"/>
    <property type="molecule type" value="Genomic_DNA"/>
</dbReference>
<dbReference type="Proteomes" id="UP000185696">
    <property type="component" value="Unassembled WGS sequence"/>
</dbReference>
<evidence type="ECO:0000313" key="15">
    <source>
        <dbReference type="Proteomes" id="UP000185696"/>
    </source>
</evidence>
<reference evidence="14 15" key="1">
    <citation type="submission" date="2016-12" db="EMBL/GenBank/DDBJ databases">
        <title>The draft genome sequence of Actinophytocola xinjiangensis.</title>
        <authorList>
            <person name="Wang W."/>
            <person name="Yuan L."/>
        </authorList>
    </citation>
    <scope>NUCLEOTIDE SEQUENCE [LARGE SCALE GENOMIC DNA]</scope>
    <source>
        <strain evidence="14 15">CGMCC 4.4663</strain>
    </source>
</reference>
<evidence type="ECO:0000256" key="3">
    <source>
        <dbReference type="ARBA" id="ARBA00012438"/>
    </source>
</evidence>
<gene>
    <name evidence="14" type="ORF">BLA60_00170</name>
</gene>
<dbReference type="AlphaFoldDB" id="A0A7Z1B1V1"/>
<proteinExistence type="predicted"/>
<feature type="transmembrane region" description="Helical" evidence="11">
    <location>
        <begin position="189"/>
        <end position="208"/>
    </location>
</feature>
<dbReference type="InterPro" id="IPR036097">
    <property type="entry name" value="HisK_dim/P_sf"/>
</dbReference>
<evidence type="ECO:0000256" key="10">
    <source>
        <dbReference type="ARBA" id="ARBA00023136"/>
    </source>
</evidence>
<dbReference type="GO" id="GO:0000155">
    <property type="term" value="F:phosphorelay sensor kinase activity"/>
    <property type="evidence" value="ECO:0007669"/>
    <property type="project" value="InterPro"/>
</dbReference>
<evidence type="ECO:0000313" key="14">
    <source>
        <dbReference type="EMBL" id="OLF14452.1"/>
    </source>
</evidence>
<dbReference type="Pfam" id="PF00672">
    <property type="entry name" value="HAMP"/>
    <property type="match status" value="1"/>
</dbReference>
<evidence type="ECO:0000256" key="8">
    <source>
        <dbReference type="ARBA" id="ARBA00022989"/>
    </source>
</evidence>
<evidence type="ECO:0000256" key="4">
    <source>
        <dbReference type="ARBA" id="ARBA00022553"/>
    </source>
</evidence>
<keyword evidence="4" id="KW-0597">Phosphoprotein</keyword>
<evidence type="ECO:0000259" key="12">
    <source>
        <dbReference type="PROSITE" id="PS50109"/>
    </source>
</evidence>
<dbReference type="Pfam" id="PF02518">
    <property type="entry name" value="HATPase_c"/>
    <property type="match status" value="1"/>
</dbReference>
<dbReference type="PROSITE" id="PS50109">
    <property type="entry name" value="HIS_KIN"/>
    <property type="match status" value="1"/>
</dbReference>
<dbReference type="Gene3D" id="1.10.287.130">
    <property type="match status" value="1"/>
</dbReference>
<dbReference type="Gene3D" id="6.10.340.10">
    <property type="match status" value="1"/>
</dbReference>
<accession>A0A7Z1B1V1</accession>
<sequence length="486" mass="53085">MTADPPLRRRRTWGVPARVVIMCWLLVLMTVVLAAVCLVTRNLLRQEAYSDMTAALEQEAREYRDLAARGVDENERPFPSVSALLDHHLGLQVADDDEVIVGWVDAPESQYLYQRRDEVPLRMSEHPDLLDTIVRSASVSGVEPTAAGDMHWVRVHTTDPREGGGTGAYVVGYFIDRDLAEIDLTVRTMALVSLAGLVFAGVAAWIVAGQILAPVRLVRQGAAEITEHDLTRRIPVEGNDDIAALAEQFNAMLDRLEQAFATQREFLDDASHELRTPITIVRGHLELTSQDDDPAERAEVVRLCLDELDRMSRIVEDLLLLAKAERPDFVRPEPVELAELTSDVDAKVRALADRDWRLSDIGTGLVHVDPQRVTQAMVQLAQNAVQHTSPGDRITLGSSHWDGSVSLWVTDTGPGVPHNEIAVIFERFARGSGGRAHRGGAGLGLAIVRAIAMAHHGTVRVLSTPGEGATFGLELPAGTGERGVGS</sequence>
<keyword evidence="10 11" id="KW-0472">Membrane</keyword>
<comment type="catalytic activity">
    <reaction evidence="1">
        <text>ATP + protein L-histidine = ADP + protein N-phospho-L-histidine.</text>
        <dbReference type="EC" id="2.7.13.3"/>
    </reaction>
</comment>
<dbReference type="PANTHER" id="PTHR45436">
    <property type="entry name" value="SENSOR HISTIDINE KINASE YKOH"/>
    <property type="match status" value="1"/>
</dbReference>
<keyword evidence="8 11" id="KW-1133">Transmembrane helix</keyword>
<dbReference type="InterPro" id="IPR036890">
    <property type="entry name" value="HATPase_C_sf"/>
</dbReference>
<evidence type="ECO:0000256" key="9">
    <source>
        <dbReference type="ARBA" id="ARBA00023012"/>
    </source>
</evidence>
<dbReference type="InterPro" id="IPR050428">
    <property type="entry name" value="TCS_sensor_his_kinase"/>
</dbReference>
<keyword evidence="9" id="KW-0902">Two-component regulatory system</keyword>
<dbReference type="Pfam" id="PF00512">
    <property type="entry name" value="HisKA"/>
    <property type="match status" value="1"/>
</dbReference>
<dbReference type="GO" id="GO:0005886">
    <property type="term" value="C:plasma membrane"/>
    <property type="evidence" value="ECO:0007669"/>
    <property type="project" value="UniProtKB-SubCell"/>
</dbReference>
<evidence type="ECO:0000256" key="1">
    <source>
        <dbReference type="ARBA" id="ARBA00000085"/>
    </source>
</evidence>
<keyword evidence="7 14" id="KW-0418">Kinase</keyword>
<dbReference type="SMART" id="SM00388">
    <property type="entry name" value="HisKA"/>
    <property type="match status" value="1"/>
</dbReference>
<dbReference type="PROSITE" id="PS50885">
    <property type="entry name" value="HAMP"/>
    <property type="match status" value="1"/>
</dbReference>
<evidence type="ECO:0000259" key="13">
    <source>
        <dbReference type="PROSITE" id="PS50885"/>
    </source>
</evidence>
<keyword evidence="6 11" id="KW-0812">Transmembrane</keyword>
<feature type="domain" description="HAMP" evidence="13">
    <location>
        <begin position="209"/>
        <end position="261"/>
    </location>
</feature>
<dbReference type="EC" id="2.7.13.3" evidence="3"/>
<protein>
    <recommendedName>
        <fullName evidence="3">histidine kinase</fullName>
        <ecNumber evidence="3">2.7.13.3</ecNumber>
    </recommendedName>
</protein>
<feature type="domain" description="Histidine kinase" evidence="12">
    <location>
        <begin position="269"/>
        <end position="479"/>
    </location>
</feature>
<dbReference type="InterPro" id="IPR003660">
    <property type="entry name" value="HAMP_dom"/>
</dbReference>
<dbReference type="SUPFAM" id="SSF47384">
    <property type="entry name" value="Homodimeric domain of signal transducing histidine kinase"/>
    <property type="match status" value="1"/>
</dbReference>
<dbReference type="SUPFAM" id="SSF55874">
    <property type="entry name" value="ATPase domain of HSP90 chaperone/DNA topoisomerase II/histidine kinase"/>
    <property type="match status" value="1"/>
</dbReference>
<dbReference type="InterPro" id="IPR005467">
    <property type="entry name" value="His_kinase_dom"/>
</dbReference>
<dbReference type="CDD" id="cd00082">
    <property type="entry name" value="HisKA"/>
    <property type="match status" value="1"/>
</dbReference>
<comment type="subcellular location">
    <subcellularLocation>
        <location evidence="2">Cell membrane</location>
    </subcellularLocation>
</comment>
<evidence type="ECO:0000256" key="5">
    <source>
        <dbReference type="ARBA" id="ARBA00022679"/>
    </source>
</evidence>
<dbReference type="InterPro" id="IPR004358">
    <property type="entry name" value="Sig_transdc_His_kin-like_C"/>
</dbReference>
<dbReference type="RefSeq" id="WP_075131399.1">
    <property type="nucleotide sequence ID" value="NZ_MSIF01000001.1"/>
</dbReference>
<dbReference type="OrthoDB" id="9786919at2"/>
<evidence type="ECO:0000256" key="7">
    <source>
        <dbReference type="ARBA" id="ARBA00022777"/>
    </source>
</evidence>
<organism evidence="14 15">
    <name type="scientific">Actinophytocola xinjiangensis</name>
    <dbReference type="NCBI Taxonomy" id="485602"/>
    <lineage>
        <taxon>Bacteria</taxon>
        <taxon>Bacillati</taxon>
        <taxon>Actinomycetota</taxon>
        <taxon>Actinomycetes</taxon>
        <taxon>Pseudonocardiales</taxon>
        <taxon>Pseudonocardiaceae</taxon>
    </lineage>
</organism>
<keyword evidence="5" id="KW-0808">Transferase</keyword>
<dbReference type="Gene3D" id="3.30.565.10">
    <property type="entry name" value="Histidine kinase-like ATPase, C-terminal domain"/>
    <property type="match status" value="1"/>
</dbReference>
<evidence type="ECO:0000256" key="6">
    <source>
        <dbReference type="ARBA" id="ARBA00022692"/>
    </source>
</evidence>
<feature type="transmembrane region" description="Helical" evidence="11">
    <location>
        <begin position="15"/>
        <end position="39"/>
    </location>
</feature>
<dbReference type="SUPFAM" id="SSF158472">
    <property type="entry name" value="HAMP domain-like"/>
    <property type="match status" value="1"/>
</dbReference>
<evidence type="ECO:0000256" key="11">
    <source>
        <dbReference type="SAM" id="Phobius"/>
    </source>
</evidence>
<dbReference type="CDD" id="cd00075">
    <property type="entry name" value="HATPase"/>
    <property type="match status" value="1"/>
</dbReference>